<protein>
    <submittedName>
        <fullName evidence="2">Aminoglycoside phosphotransferase family protein</fullName>
    </submittedName>
</protein>
<accession>A0ABR7EXJ8</accession>
<sequence length="341" mass="39529">MDSIKGLKEYVRHSFYREVLGLPEEVTERYEMLAQGEYNRNYVFTHPVTGKKLVLRVNCGSQMHLRHQIEYEFHALKLLESSGRTPKPLYVDGSLEYLEHGIMVMEFLPGTTLDYHKGLGGAAECLADIHSVKMPEEGMHTLITPENPLEAILDECEEMVKTYMESSLGEEEKKEKIREMLDTGREIVRSIPNEPVYQCCVNTELNNTNFLVDEKGYTYLVDWEKPLYADPAQDLGHFLAPTTTFWKTDVLLEREEMLDFLDTYIRAVAGRFDVTGLKKRAMQFTGITCLRGITWCAMAWVQYREPGKMLFNQSTFEKLNAYLDADFLEKMHQFLKDTFCM</sequence>
<dbReference type="InterPro" id="IPR002575">
    <property type="entry name" value="Aminoglycoside_PTrfase"/>
</dbReference>
<dbReference type="PANTHER" id="PTHR40086">
    <property type="entry name" value="PHOSPHOTRANSFERASE YTMP-RELATED"/>
    <property type="match status" value="1"/>
</dbReference>
<evidence type="ECO:0000259" key="1">
    <source>
        <dbReference type="Pfam" id="PF01636"/>
    </source>
</evidence>
<evidence type="ECO:0000313" key="2">
    <source>
        <dbReference type="EMBL" id="MBC5665320.1"/>
    </source>
</evidence>
<dbReference type="Gene3D" id="3.90.1200.10">
    <property type="match status" value="1"/>
</dbReference>
<organism evidence="2 3">
    <name type="scientific">Dorea hominis</name>
    <dbReference type="NCBI Taxonomy" id="2763040"/>
    <lineage>
        <taxon>Bacteria</taxon>
        <taxon>Bacillati</taxon>
        <taxon>Bacillota</taxon>
        <taxon>Clostridia</taxon>
        <taxon>Lachnospirales</taxon>
        <taxon>Lachnospiraceae</taxon>
        <taxon>Dorea</taxon>
    </lineage>
</organism>
<comment type="caution">
    <text evidence="2">The sequence shown here is derived from an EMBL/GenBank/DDBJ whole genome shotgun (WGS) entry which is preliminary data.</text>
</comment>
<dbReference type="Pfam" id="PF01636">
    <property type="entry name" value="APH"/>
    <property type="match status" value="1"/>
</dbReference>
<dbReference type="EMBL" id="JACOOY010000009">
    <property type="protein sequence ID" value="MBC5665320.1"/>
    <property type="molecule type" value="Genomic_DNA"/>
</dbReference>
<proteinExistence type="predicted"/>
<reference evidence="2 3" key="1">
    <citation type="submission" date="2020-08" db="EMBL/GenBank/DDBJ databases">
        <title>Genome public.</title>
        <authorList>
            <person name="Liu C."/>
            <person name="Sun Q."/>
        </authorList>
    </citation>
    <scope>NUCLEOTIDE SEQUENCE [LARGE SCALE GENOMIC DNA]</scope>
    <source>
        <strain evidence="2 3">NSJ-36</strain>
    </source>
</reference>
<dbReference type="RefSeq" id="WP_186855858.1">
    <property type="nucleotide sequence ID" value="NZ_JACOOY010000009.1"/>
</dbReference>
<dbReference type="SUPFAM" id="SSF56112">
    <property type="entry name" value="Protein kinase-like (PK-like)"/>
    <property type="match status" value="1"/>
</dbReference>
<dbReference type="InterPro" id="IPR011009">
    <property type="entry name" value="Kinase-like_dom_sf"/>
</dbReference>
<gene>
    <name evidence="2" type="ORF">H8S07_08515</name>
</gene>
<dbReference type="PANTHER" id="PTHR40086:SF1">
    <property type="entry name" value="CELL CYCLE REGULATOR CCRZ"/>
    <property type="match status" value="1"/>
</dbReference>
<keyword evidence="3" id="KW-1185">Reference proteome</keyword>
<dbReference type="InterPro" id="IPR052077">
    <property type="entry name" value="CcrZ_PhaseVar_Mediator"/>
</dbReference>
<feature type="domain" description="Aminoglycoside phosphotransferase" evidence="1">
    <location>
        <begin position="33"/>
        <end position="249"/>
    </location>
</feature>
<evidence type="ECO:0000313" key="3">
    <source>
        <dbReference type="Proteomes" id="UP000647235"/>
    </source>
</evidence>
<dbReference type="Proteomes" id="UP000647235">
    <property type="component" value="Unassembled WGS sequence"/>
</dbReference>
<dbReference type="Gene3D" id="3.30.200.20">
    <property type="entry name" value="Phosphorylase Kinase, domain 1"/>
    <property type="match status" value="1"/>
</dbReference>
<name>A0ABR7EXJ8_9FIRM</name>